<organism evidence="1 2">
    <name type="scientific">Protopolystoma xenopodis</name>
    <dbReference type="NCBI Taxonomy" id="117903"/>
    <lineage>
        <taxon>Eukaryota</taxon>
        <taxon>Metazoa</taxon>
        <taxon>Spiralia</taxon>
        <taxon>Lophotrochozoa</taxon>
        <taxon>Platyhelminthes</taxon>
        <taxon>Monogenea</taxon>
        <taxon>Polyopisthocotylea</taxon>
        <taxon>Polystomatidea</taxon>
        <taxon>Polystomatidae</taxon>
        <taxon>Protopolystoma</taxon>
    </lineage>
</organism>
<dbReference type="Proteomes" id="UP000784294">
    <property type="component" value="Unassembled WGS sequence"/>
</dbReference>
<evidence type="ECO:0000313" key="2">
    <source>
        <dbReference type="Proteomes" id="UP000784294"/>
    </source>
</evidence>
<accession>A0A3S5AVR7</accession>
<reference evidence="1" key="1">
    <citation type="submission" date="2018-11" db="EMBL/GenBank/DDBJ databases">
        <authorList>
            <consortium name="Pathogen Informatics"/>
        </authorList>
    </citation>
    <scope>NUCLEOTIDE SEQUENCE</scope>
</reference>
<protein>
    <submittedName>
        <fullName evidence="1">Uncharacterized protein</fullName>
    </submittedName>
</protein>
<name>A0A3S5AVR7_9PLAT</name>
<evidence type="ECO:0000313" key="1">
    <source>
        <dbReference type="EMBL" id="VEL29760.1"/>
    </source>
</evidence>
<dbReference type="EMBL" id="CAAALY010105942">
    <property type="protein sequence ID" value="VEL29760.1"/>
    <property type="molecule type" value="Genomic_DNA"/>
</dbReference>
<proteinExistence type="predicted"/>
<dbReference type="AlphaFoldDB" id="A0A3S5AVR7"/>
<gene>
    <name evidence="1" type="ORF">PXEA_LOCUS23200</name>
</gene>
<keyword evidence="2" id="KW-1185">Reference proteome</keyword>
<sequence length="104" mass="11760">MSRLDFAGTKKLYEEAIANLQPITEEKTITTIENVSLAANKYSIDEQNSLQVHASPQQSDCRSFGEEAHFRLARFLDRARSHVNPGKQQELVHLACNVLRSEAF</sequence>
<comment type="caution">
    <text evidence="1">The sequence shown here is derived from an EMBL/GenBank/DDBJ whole genome shotgun (WGS) entry which is preliminary data.</text>
</comment>